<organism evidence="1 2">
    <name type="scientific">Desulfosarcina ovata subsp. ovata</name>
    <dbReference type="NCBI Taxonomy" id="2752305"/>
    <lineage>
        <taxon>Bacteria</taxon>
        <taxon>Pseudomonadati</taxon>
        <taxon>Thermodesulfobacteriota</taxon>
        <taxon>Desulfobacteria</taxon>
        <taxon>Desulfobacterales</taxon>
        <taxon>Desulfosarcinaceae</taxon>
        <taxon>Desulfosarcina</taxon>
    </lineage>
</organism>
<gene>
    <name evidence="1" type="ORF">DSCOOX_64220</name>
</gene>
<protein>
    <submittedName>
        <fullName evidence="1">Uncharacterized protein</fullName>
    </submittedName>
</protein>
<dbReference type="Proteomes" id="UP000422108">
    <property type="component" value="Chromosome"/>
</dbReference>
<proteinExistence type="predicted"/>
<dbReference type="EMBL" id="AP021879">
    <property type="protein sequence ID" value="BBO93242.1"/>
    <property type="molecule type" value="Genomic_DNA"/>
</dbReference>
<reference evidence="1 2" key="1">
    <citation type="submission" date="2019-11" db="EMBL/GenBank/DDBJ databases">
        <title>Comparative genomics of hydrocarbon-degrading Desulfosarcina strains.</title>
        <authorList>
            <person name="Watanabe M."/>
            <person name="Kojima H."/>
            <person name="Fukui M."/>
        </authorList>
    </citation>
    <scope>NUCLEOTIDE SEQUENCE [LARGE SCALE GENOMIC DNA]</scope>
    <source>
        <strain evidence="2">oXyS1</strain>
    </source>
</reference>
<dbReference type="AlphaFoldDB" id="A0A5K8AKK4"/>
<evidence type="ECO:0000313" key="1">
    <source>
        <dbReference type="EMBL" id="BBO93242.1"/>
    </source>
</evidence>
<name>A0A5K8AKK4_9BACT</name>
<keyword evidence="2" id="KW-1185">Reference proteome</keyword>
<sequence>MTSHPANTFRIDAGRAFFKYADTDFIRARLFNAPGIFLWSDIGCRQPIQSVRPIKMSR</sequence>
<accession>A0A5K8AKK4</accession>
<evidence type="ECO:0000313" key="2">
    <source>
        <dbReference type="Proteomes" id="UP000422108"/>
    </source>
</evidence>